<feature type="non-terminal residue" evidence="1">
    <location>
        <position position="1"/>
    </location>
</feature>
<protein>
    <recommendedName>
        <fullName evidence="3">Fungal lipase-like domain-containing protein</fullName>
    </recommendedName>
</protein>
<accession>A0A812U846</accession>
<name>A0A812U846_SYMPI</name>
<sequence length="103" mass="10918">MYHEQGCDVMVTGHSLGGYLAEVVATSLGLAGAGFCAPGPGFHNGEGDGRGFVTINHEADVIGNHNHDFHVQPPVYIVDGGLLVLPWTAHSMAEMAQHVLKRE</sequence>
<dbReference type="AlphaFoldDB" id="A0A812U846"/>
<organism evidence="1 2">
    <name type="scientific">Symbiodinium pilosum</name>
    <name type="common">Dinoflagellate</name>
    <dbReference type="NCBI Taxonomy" id="2952"/>
    <lineage>
        <taxon>Eukaryota</taxon>
        <taxon>Sar</taxon>
        <taxon>Alveolata</taxon>
        <taxon>Dinophyceae</taxon>
        <taxon>Suessiales</taxon>
        <taxon>Symbiodiniaceae</taxon>
        <taxon>Symbiodinium</taxon>
    </lineage>
</organism>
<dbReference type="SUPFAM" id="SSF53474">
    <property type="entry name" value="alpha/beta-Hydrolases"/>
    <property type="match status" value="1"/>
</dbReference>
<keyword evidence="2" id="KW-1185">Reference proteome</keyword>
<dbReference type="OrthoDB" id="58570at2759"/>
<dbReference type="EMBL" id="CAJNIZ010036480">
    <property type="protein sequence ID" value="CAE7565769.1"/>
    <property type="molecule type" value="Genomic_DNA"/>
</dbReference>
<reference evidence="1" key="1">
    <citation type="submission" date="2021-02" db="EMBL/GenBank/DDBJ databases">
        <authorList>
            <person name="Dougan E. K."/>
            <person name="Rhodes N."/>
            <person name="Thang M."/>
            <person name="Chan C."/>
        </authorList>
    </citation>
    <scope>NUCLEOTIDE SEQUENCE</scope>
</reference>
<comment type="caution">
    <text evidence="1">The sequence shown here is derived from an EMBL/GenBank/DDBJ whole genome shotgun (WGS) entry which is preliminary data.</text>
</comment>
<evidence type="ECO:0000313" key="1">
    <source>
        <dbReference type="EMBL" id="CAE7565769.1"/>
    </source>
</evidence>
<dbReference type="Proteomes" id="UP000649617">
    <property type="component" value="Unassembled WGS sequence"/>
</dbReference>
<proteinExistence type="predicted"/>
<dbReference type="InterPro" id="IPR029058">
    <property type="entry name" value="AB_hydrolase_fold"/>
</dbReference>
<evidence type="ECO:0008006" key="3">
    <source>
        <dbReference type="Google" id="ProtNLM"/>
    </source>
</evidence>
<evidence type="ECO:0000313" key="2">
    <source>
        <dbReference type="Proteomes" id="UP000649617"/>
    </source>
</evidence>
<gene>
    <name evidence="1" type="ORF">SPIL2461_LOCUS15179</name>
</gene>